<organism evidence="1 2">
    <name type="scientific">Vigna mungo</name>
    <name type="common">Black gram</name>
    <name type="synonym">Phaseolus mungo</name>
    <dbReference type="NCBI Taxonomy" id="3915"/>
    <lineage>
        <taxon>Eukaryota</taxon>
        <taxon>Viridiplantae</taxon>
        <taxon>Streptophyta</taxon>
        <taxon>Embryophyta</taxon>
        <taxon>Tracheophyta</taxon>
        <taxon>Spermatophyta</taxon>
        <taxon>Magnoliopsida</taxon>
        <taxon>eudicotyledons</taxon>
        <taxon>Gunneridae</taxon>
        <taxon>Pentapetalae</taxon>
        <taxon>rosids</taxon>
        <taxon>fabids</taxon>
        <taxon>Fabales</taxon>
        <taxon>Fabaceae</taxon>
        <taxon>Papilionoideae</taxon>
        <taxon>50 kb inversion clade</taxon>
        <taxon>NPAAA clade</taxon>
        <taxon>indigoferoid/millettioid clade</taxon>
        <taxon>Phaseoleae</taxon>
        <taxon>Vigna</taxon>
    </lineage>
</organism>
<sequence>MQSLQSDEAWHRFHHHPPFPTAIIKVHVKTKNCRDRDKNMNKKKDNTNLIRSLLSTKAPTIKEKSNGVEINRLSVTISIHKLFQLSAPLDPEEHFVPILQHPVKISFTSRCLGDDICLNMLQEETNKEFTL</sequence>
<keyword evidence="2" id="KW-1185">Reference proteome</keyword>
<evidence type="ECO:0000313" key="1">
    <source>
        <dbReference type="EMBL" id="WVY93590.1"/>
    </source>
</evidence>
<accession>A0AAQ3MMF0</accession>
<name>A0AAQ3MMF0_VIGMU</name>
<gene>
    <name evidence="1" type="ORF">V8G54_032678</name>
</gene>
<dbReference type="AlphaFoldDB" id="A0AAQ3MMF0"/>
<dbReference type="EMBL" id="CP144691">
    <property type="protein sequence ID" value="WVY93590.1"/>
    <property type="molecule type" value="Genomic_DNA"/>
</dbReference>
<protein>
    <submittedName>
        <fullName evidence="1">Uncharacterized protein</fullName>
    </submittedName>
</protein>
<dbReference type="Proteomes" id="UP001374535">
    <property type="component" value="Chromosome 10"/>
</dbReference>
<evidence type="ECO:0000313" key="2">
    <source>
        <dbReference type="Proteomes" id="UP001374535"/>
    </source>
</evidence>
<reference evidence="1 2" key="1">
    <citation type="journal article" date="2023" name="Life. Sci Alliance">
        <title>Evolutionary insights into 3D genome organization and epigenetic landscape of Vigna mungo.</title>
        <authorList>
            <person name="Junaid A."/>
            <person name="Singh B."/>
            <person name="Bhatia S."/>
        </authorList>
    </citation>
    <scope>NUCLEOTIDE SEQUENCE [LARGE SCALE GENOMIC DNA]</scope>
    <source>
        <strain evidence="1">Urdbean</strain>
    </source>
</reference>
<proteinExistence type="predicted"/>